<dbReference type="Proteomes" id="UP000235916">
    <property type="component" value="Unassembled WGS sequence"/>
</dbReference>
<proteinExistence type="inferred from homology"/>
<dbReference type="PANTHER" id="PTHR46630">
    <property type="entry name" value="TETRATRICOPEPTIDE REPEAT PROTEIN 29"/>
    <property type="match status" value="1"/>
</dbReference>
<organism evidence="7 8">
    <name type="scientific">Kinneretia aquatilis</name>
    <dbReference type="NCBI Taxonomy" id="2070761"/>
    <lineage>
        <taxon>Bacteria</taxon>
        <taxon>Pseudomonadati</taxon>
        <taxon>Pseudomonadota</taxon>
        <taxon>Betaproteobacteria</taxon>
        <taxon>Burkholderiales</taxon>
        <taxon>Sphaerotilaceae</taxon>
        <taxon>Roseateles</taxon>
    </lineage>
</organism>
<keyword evidence="4" id="KW-0802">TPR repeat</keyword>
<evidence type="ECO:0000313" key="8">
    <source>
        <dbReference type="Proteomes" id="UP000235916"/>
    </source>
</evidence>
<comment type="similarity">
    <text evidence="5">Belongs to the Rap family.</text>
</comment>
<evidence type="ECO:0000256" key="5">
    <source>
        <dbReference type="ARBA" id="ARBA00038253"/>
    </source>
</evidence>
<dbReference type="RefSeq" id="WP_102767945.1">
    <property type="nucleotide sequence ID" value="NZ_POSP01000003.1"/>
</dbReference>
<evidence type="ECO:0000313" key="7">
    <source>
        <dbReference type="EMBL" id="PND38025.1"/>
    </source>
</evidence>
<dbReference type="EMBL" id="POSP01000003">
    <property type="protein sequence ID" value="PND38025.1"/>
    <property type="molecule type" value="Genomic_DNA"/>
</dbReference>
<dbReference type="GO" id="GO:0005737">
    <property type="term" value="C:cytoplasm"/>
    <property type="evidence" value="ECO:0007669"/>
    <property type="project" value="UniProtKB-SubCell"/>
</dbReference>
<evidence type="ECO:0000256" key="4">
    <source>
        <dbReference type="ARBA" id="ARBA00022803"/>
    </source>
</evidence>
<keyword evidence="2" id="KW-0963">Cytoplasm</keyword>
<name>A0A2N8KX46_9BURK</name>
<reference evidence="7 8" key="1">
    <citation type="submission" date="2018-01" db="EMBL/GenBank/DDBJ databases">
        <title>Draft genome sequence of Paucibacter aquatile CR182 isolated from freshwater of the Nakdong River.</title>
        <authorList>
            <person name="Choi A."/>
            <person name="Chung E.J."/>
        </authorList>
    </citation>
    <scope>NUCLEOTIDE SEQUENCE [LARGE SCALE GENOMIC DNA]</scope>
    <source>
        <strain evidence="7 8">CR182</strain>
    </source>
</reference>
<evidence type="ECO:0000256" key="6">
    <source>
        <dbReference type="SAM" id="Coils"/>
    </source>
</evidence>
<dbReference type="SUPFAM" id="SSF48452">
    <property type="entry name" value="TPR-like"/>
    <property type="match status" value="1"/>
</dbReference>
<keyword evidence="3" id="KW-0677">Repeat</keyword>
<dbReference type="AlphaFoldDB" id="A0A2N8KX46"/>
<dbReference type="InterPro" id="IPR019734">
    <property type="entry name" value="TPR_rpt"/>
</dbReference>
<dbReference type="Gene3D" id="1.25.40.10">
    <property type="entry name" value="Tetratricopeptide repeat domain"/>
    <property type="match status" value="2"/>
</dbReference>
<comment type="caution">
    <text evidence="7">The sequence shown here is derived from an EMBL/GenBank/DDBJ whole genome shotgun (WGS) entry which is preliminary data.</text>
</comment>
<dbReference type="InterPro" id="IPR011990">
    <property type="entry name" value="TPR-like_helical_dom_sf"/>
</dbReference>
<evidence type="ECO:0000256" key="1">
    <source>
        <dbReference type="ARBA" id="ARBA00004496"/>
    </source>
</evidence>
<protein>
    <submittedName>
        <fullName evidence="7">Uncharacterized protein</fullName>
    </submittedName>
</protein>
<gene>
    <name evidence="7" type="ORF">C1O66_11160</name>
</gene>
<accession>A0A2N8KX46</accession>
<evidence type="ECO:0000256" key="2">
    <source>
        <dbReference type="ARBA" id="ARBA00022490"/>
    </source>
</evidence>
<comment type="subcellular location">
    <subcellularLocation>
        <location evidence="1">Cytoplasm</location>
    </subcellularLocation>
</comment>
<feature type="coiled-coil region" evidence="6">
    <location>
        <begin position="476"/>
        <end position="517"/>
    </location>
</feature>
<dbReference type="InterPro" id="IPR051476">
    <property type="entry name" value="Bac_ResReg_Asp_Phosphatase"/>
</dbReference>
<dbReference type="SUPFAM" id="SSF55781">
    <property type="entry name" value="GAF domain-like"/>
    <property type="match status" value="1"/>
</dbReference>
<dbReference type="Pfam" id="PF13374">
    <property type="entry name" value="TPR_10"/>
    <property type="match status" value="1"/>
</dbReference>
<dbReference type="Gene3D" id="3.30.450.40">
    <property type="match status" value="1"/>
</dbReference>
<evidence type="ECO:0000256" key="3">
    <source>
        <dbReference type="ARBA" id="ARBA00022737"/>
    </source>
</evidence>
<dbReference type="OrthoDB" id="8728894at2"/>
<dbReference type="PANTHER" id="PTHR46630:SF1">
    <property type="entry name" value="TETRATRICOPEPTIDE REPEAT PROTEIN 29"/>
    <property type="match status" value="1"/>
</dbReference>
<sequence>MAFAHELLLFPLEREVQAAAQQLQDSSDWNSRLAVAWGLRQLNSPRAQALATALLKELEESQEQTAFMDPAALSTMRARLHLVQGEVAMLMMRLDDAQACVERARAELQAHPNPCVQADLHGLQASIHADRGDVDLQRDAQQSALDWADQAQDAERQLYYRACLARADLFLDFELARATWSEQLPSSGEGLSAMCRAALSDYRALEHGLGSEYVEAAAFLEQSYEASLESGQVRRAIGAASNLGYSYTSISDFETALAWLKKGLAVARRVRWPGAIGLCLAQTGEALRRVGQTESARELLRECLQTLAQHPHSRTAMMALDYLGQAELDHGHYEEALKHFELLGQRERHSHSSDMRTGVVLGRARALMHLGRLDEAKSVALEAIKAATAQQQRSDLVELRALVAEIERRSGATPDTVLSWLQLALEQAQALEAYQPKPELLDAAAEALSQAGRPEEAYAMERRAMAARQAAWATASRHARQQVEVARNERQHARQQAQAKEERLAKLQAAHEQLQQLVVLGREIWRQRSPGLIFTVLCRELRSVLSAEVLAVYRRDASGQTLVMGESSKGEHEGLPLKIAVSDPDSPCAACSRDWTERHETLERGPTRIFAPMVGDDANPAVLVLELPEGQAWGTREQGILRHLSTDAALAFKRAMA</sequence>
<keyword evidence="6" id="KW-0175">Coiled coil</keyword>
<dbReference type="SMART" id="SM00028">
    <property type="entry name" value="TPR"/>
    <property type="match status" value="5"/>
</dbReference>
<keyword evidence="8" id="KW-1185">Reference proteome</keyword>
<dbReference type="InterPro" id="IPR029016">
    <property type="entry name" value="GAF-like_dom_sf"/>
</dbReference>